<dbReference type="Proteomes" id="UP000526734">
    <property type="component" value="Unassembled WGS sequence"/>
</dbReference>
<name>A0A7W3VXR9_9PSEU</name>
<sequence length="160" mass="15861">MAAPGGAMTKRLLALVAVLVLASGCGVRPSGVIPGENAPSGPPNGNIGHTATVYFVVNGTVVPVVRNGVGDVAADRVRALEQGPDEDERAGGYTTELPPSFEPIAIGVNEAAIGVNVRELSPNAVAQIVCTILAAGGGGASGTIVLSGGGQKLQPRACTR</sequence>
<gene>
    <name evidence="1" type="ORF">H4281_17855</name>
</gene>
<reference evidence="1 2" key="1">
    <citation type="submission" date="2020-08" db="EMBL/GenBank/DDBJ databases">
        <title>Amycolatopsis sp. nov. DR6-1 isolated from Dendrobium heterocarpum.</title>
        <authorList>
            <person name="Tedsree N."/>
            <person name="Kuncharoen N."/>
            <person name="Likhitwitayawuid K."/>
            <person name="Tanasupawat S."/>
        </authorList>
    </citation>
    <scope>NUCLEOTIDE SEQUENCE [LARGE SCALE GENOMIC DNA]</scope>
    <source>
        <strain evidence="1 2">DR6-1</strain>
    </source>
</reference>
<keyword evidence="2" id="KW-1185">Reference proteome</keyword>
<comment type="caution">
    <text evidence="1">The sequence shown here is derived from an EMBL/GenBank/DDBJ whole genome shotgun (WGS) entry which is preliminary data.</text>
</comment>
<evidence type="ECO:0000313" key="1">
    <source>
        <dbReference type="EMBL" id="MBB1155011.1"/>
    </source>
</evidence>
<dbReference type="EMBL" id="JACGZW010000005">
    <property type="protein sequence ID" value="MBB1155011.1"/>
    <property type="molecule type" value="Genomic_DNA"/>
</dbReference>
<protein>
    <recommendedName>
        <fullName evidence="3">GerMN domain-containing protein</fullName>
    </recommendedName>
</protein>
<dbReference type="AlphaFoldDB" id="A0A7W3VXR9"/>
<proteinExistence type="predicted"/>
<evidence type="ECO:0000313" key="2">
    <source>
        <dbReference type="Proteomes" id="UP000526734"/>
    </source>
</evidence>
<evidence type="ECO:0008006" key="3">
    <source>
        <dbReference type="Google" id="ProtNLM"/>
    </source>
</evidence>
<organism evidence="1 2">
    <name type="scientific">Amycolatopsis dendrobii</name>
    <dbReference type="NCBI Taxonomy" id="2760662"/>
    <lineage>
        <taxon>Bacteria</taxon>
        <taxon>Bacillati</taxon>
        <taxon>Actinomycetota</taxon>
        <taxon>Actinomycetes</taxon>
        <taxon>Pseudonocardiales</taxon>
        <taxon>Pseudonocardiaceae</taxon>
        <taxon>Amycolatopsis</taxon>
    </lineage>
</organism>
<accession>A0A7W3VXR9</accession>